<evidence type="ECO:0000313" key="14">
    <source>
        <dbReference type="Proteomes" id="UP001168528"/>
    </source>
</evidence>
<organism evidence="13 14">
    <name type="scientific">Rhodocytophaga aerolata</name>
    <dbReference type="NCBI Taxonomy" id="455078"/>
    <lineage>
        <taxon>Bacteria</taxon>
        <taxon>Pseudomonadati</taxon>
        <taxon>Bacteroidota</taxon>
        <taxon>Cytophagia</taxon>
        <taxon>Cytophagales</taxon>
        <taxon>Rhodocytophagaceae</taxon>
        <taxon>Rhodocytophaga</taxon>
    </lineage>
</organism>
<evidence type="ECO:0000259" key="12">
    <source>
        <dbReference type="Pfam" id="PF09084"/>
    </source>
</evidence>
<accession>A0ABT8QY18</accession>
<evidence type="ECO:0000256" key="11">
    <source>
        <dbReference type="ARBA" id="ARBA00048179"/>
    </source>
</evidence>
<feature type="domain" description="SsuA/THI5-like" evidence="12">
    <location>
        <begin position="11"/>
        <end position="223"/>
    </location>
</feature>
<evidence type="ECO:0000313" key="13">
    <source>
        <dbReference type="EMBL" id="MDO1444738.1"/>
    </source>
</evidence>
<evidence type="ECO:0000256" key="2">
    <source>
        <dbReference type="ARBA" id="ARBA00004948"/>
    </source>
</evidence>
<comment type="function">
    <text evidence="1">Responsible for the formation of the pyrimidine heterocycle in the thiamine biosynthesis pathway. Catalyzes the formation of hydroxymethylpyrimidine phosphate (HMP-P) from histidine and pyridoxal phosphate (PLP). The protein uses PLP and the active site histidine to form HMP-P, generating an inactive enzyme. The enzyme can only undergo a single turnover, which suggests it is a suicide enzyme.</text>
</comment>
<evidence type="ECO:0000256" key="8">
    <source>
        <dbReference type="ARBA" id="ARBA00022977"/>
    </source>
</evidence>
<keyword evidence="9" id="KW-0408">Iron</keyword>
<evidence type="ECO:0000256" key="10">
    <source>
        <dbReference type="ARBA" id="ARBA00033171"/>
    </source>
</evidence>
<dbReference type="SUPFAM" id="SSF53850">
    <property type="entry name" value="Periplasmic binding protein-like II"/>
    <property type="match status" value="1"/>
</dbReference>
<comment type="pathway">
    <text evidence="2">Cofactor biosynthesis; thiamine diphosphate biosynthesis.</text>
</comment>
<keyword evidence="14" id="KW-1185">Reference proteome</keyword>
<protein>
    <recommendedName>
        <fullName evidence="10">Thiamine pyrimidine synthase</fullName>
    </recommendedName>
</protein>
<dbReference type="Pfam" id="PF09084">
    <property type="entry name" value="NMT1"/>
    <property type="match status" value="1"/>
</dbReference>
<evidence type="ECO:0000256" key="5">
    <source>
        <dbReference type="ARBA" id="ARBA00022679"/>
    </source>
</evidence>
<evidence type="ECO:0000256" key="7">
    <source>
        <dbReference type="ARBA" id="ARBA00022898"/>
    </source>
</evidence>
<dbReference type="Gene3D" id="3.40.190.10">
    <property type="entry name" value="Periplasmic binding protein-like II"/>
    <property type="match status" value="2"/>
</dbReference>
<comment type="caution">
    <text evidence="13">The sequence shown here is derived from an EMBL/GenBank/DDBJ whole genome shotgun (WGS) entry which is preliminary data.</text>
</comment>
<evidence type="ECO:0000256" key="1">
    <source>
        <dbReference type="ARBA" id="ARBA00003469"/>
    </source>
</evidence>
<keyword evidence="7" id="KW-0663">Pyridoxal phosphate</keyword>
<gene>
    <name evidence="13" type="ORF">Q0590_00675</name>
</gene>
<proteinExistence type="inferred from homology"/>
<dbReference type="InterPro" id="IPR027939">
    <property type="entry name" value="NMT1/THI5"/>
</dbReference>
<sequence length="299" mass="33939">MKIALDWTPNVMHTGLFVAKSKGWLDLQFISPAVDEYTVMPSDKVISNLVDFSIGPPESLISHHLESEHPQLLAIAPILSRNTSAIAALREKKIDTVAKWAGKTYASLGIPFEQQMILEIARQYSDDMHVHVTSPMKLNTWTMLLNGETDLTWIFLPVEGAEAAYKGVELNLFKLEDAGIPYPACPLIKTSRNLAEADPQAIESFLKEAKRGYEYAVDYPEEAVNILRRNSENNFTEDPRLLLHCQKEINSHFLDSHKQWGKLSEQAIQNYSNWLYDKNIINRPLSAEHMCYQRAALKV</sequence>
<name>A0ABT8QY18_9BACT</name>
<dbReference type="RefSeq" id="WP_302035541.1">
    <property type="nucleotide sequence ID" value="NZ_JAUKPO010000001.1"/>
</dbReference>
<evidence type="ECO:0000256" key="3">
    <source>
        <dbReference type="ARBA" id="ARBA00009406"/>
    </source>
</evidence>
<keyword evidence="6" id="KW-0479">Metal-binding</keyword>
<comment type="subunit">
    <text evidence="4">Homodimer.</text>
</comment>
<dbReference type="EMBL" id="JAUKPO010000001">
    <property type="protein sequence ID" value="MDO1444738.1"/>
    <property type="molecule type" value="Genomic_DNA"/>
</dbReference>
<keyword evidence="5" id="KW-0808">Transferase</keyword>
<evidence type="ECO:0000256" key="9">
    <source>
        <dbReference type="ARBA" id="ARBA00023004"/>
    </source>
</evidence>
<dbReference type="PANTHER" id="PTHR31528:SF1">
    <property type="entry name" value="4-AMINO-5-HYDROXYMETHYL-2-METHYLPYRIMIDINE PHOSPHATE SYNTHASE THI11-RELATED"/>
    <property type="match status" value="1"/>
</dbReference>
<dbReference type="InterPro" id="IPR015168">
    <property type="entry name" value="SsuA/THI5"/>
</dbReference>
<dbReference type="PANTHER" id="PTHR31528">
    <property type="entry name" value="4-AMINO-5-HYDROXYMETHYL-2-METHYLPYRIMIDINE PHOSPHATE SYNTHASE THI11-RELATED"/>
    <property type="match status" value="1"/>
</dbReference>
<dbReference type="Proteomes" id="UP001168528">
    <property type="component" value="Unassembled WGS sequence"/>
</dbReference>
<keyword evidence="8" id="KW-0784">Thiamine biosynthesis</keyword>
<reference evidence="13" key="1">
    <citation type="submission" date="2023-07" db="EMBL/GenBank/DDBJ databases">
        <title>The genome sequence of Rhodocytophaga aerolata KACC 12507.</title>
        <authorList>
            <person name="Zhang X."/>
        </authorList>
    </citation>
    <scope>NUCLEOTIDE SEQUENCE</scope>
    <source>
        <strain evidence="13">KACC 12507</strain>
    </source>
</reference>
<comment type="catalytic activity">
    <reaction evidence="11">
        <text>N(6)-(pyridoxal phosphate)-L-lysyl-[4-amino-5-hydroxymethyl-2-methylpyrimidine phosphate synthase] + L-histidyl-[4-amino-5-hydroxymethyl-2-methylpyrimidine phosphate synthase] + 2 Fe(3+) + 4 H2O = L-lysyl-[4-amino-5-hydroxymethyl-2-methylpyrimidine phosphate synthase] + (2S)-2-amino-5-hydroxy-4-oxopentanoyl-[4-amino-5-hydroxymethyl-2-methylpyrimidine phosphate synthase] + 4-amino-2-methyl-5-(phosphooxymethyl)pyrimidine + 3-oxopropanoate + 2 Fe(2+) + 2 H(+)</text>
        <dbReference type="Rhea" id="RHEA:65756"/>
        <dbReference type="Rhea" id="RHEA-COMP:16892"/>
        <dbReference type="Rhea" id="RHEA-COMP:16893"/>
        <dbReference type="Rhea" id="RHEA-COMP:16894"/>
        <dbReference type="Rhea" id="RHEA-COMP:16895"/>
        <dbReference type="ChEBI" id="CHEBI:15377"/>
        <dbReference type="ChEBI" id="CHEBI:15378"/>
        <dbReference type="ChEBI" id="CHEBI:29033"/>
        <dbReference type="ChEBI" id="CHEBI:29034"/>
        <dbReference type="ChEBI" id="CHEBI:29969"/>
        <dbReference type="ChEBI" id="CHEBI:29979"/>
        <dbReference type="ChEBI" id="CHEBI:33190"/>
        <dbReference type="ChEBI" id="CHEBI:58354"/>
        <dbReference type="ChEBI" id="CHEBI:143915"/>
        <dbReference type="ChEBI" id="CHEBI:157692"/>
    </reaction>
    <physiologicalReaction direction="left-to-right" evidence="11">
        <dbReference type="Rhea" id="RHEA:65757"/>
    </physiologicalReaction>
</comment>
<evidence type="ECO:0000256" key="6">
    <source>
        <dbReference type="ARBA" id="ARBA00022723"/>
    </source>
</evidence>
<evidence type="ECO:0000256" key="4">
    <source>
        <dbReference type="ARBA" id="ARBA00011738"/>
    </source>
</evidence>
<comment type="similarity">
    <text evidence="3">Belongs to the NMT1/THI5 family.</text>
</comment>